<comment type="caution">
    <text evidence="1">The sequence shown here is derived from an EMBL/GenBank/DDBJ whole genome shotgun (WGS) entry which is preliminary data.</text>
</comment>
<keyword evidence="2" id="KW-1185">Reference proteome</keyword>
<evidence type="ECO:0000313" key="2">
    <source>
        <dbReference type="Proteomes" id="UP000612808"/>
    </source>
</evidence>
<gene>
    <name evidence="1" type="ORF">Aru02nite_62700</name>
</gene>
<dbReference type="Proteomes" id="UP000612808">
    <property type="component" value="Unassembled WGS sequence"/>
</dbReference>
<dbReference type="AlphaFoldDB" id="A0A8J3NDU4"/>
<proteinExistence type="predicted"/>
<accession>A0A8J3NDU4</accession>
<protein>
    <submittedName>
        <fullName evidence="1">Uncharacterized protein</fullName>
    </submittedName>
</protein>
<reference evidence="1" key="1">
    <citation type="submission" date="2021-01" db="EMBL/GenBank/DDBJ databases">
        <title>Whole genome shotgun sequence of Actinocatenispora rupis NBRC 107355.</title>
        <authorList>
            <person name="Komaki H."/>
            <person name="Tamura T."/>
        </authorList>
    </citation>
    <scope>NUCLEOTIDE SEQUENCE</scope>
    <source>
        <strain evidence="1">NBRC 107355</strain>
    </source>
</reference>
<sequence>MGAALRADLPDVPEDAVRAWYAHVRRAAKLPPQDLPRAALTDPAAFDHLPGLDRLGRGTCTVSTVAARASVDPFALNDRTTVYGSGLLCRRPSA</sequence>
<name>A0A8J3NDU4_9ACTN</name>
<organism evidence="1 2">
    <name type="scientific">Actinocatenispora rupis</name>
    <dbReference type="NCBI Taxonomy" id="519421"/>
    <lineage>
        <taxon>Bacteria</taxon>
        <taxon>Bacillati</taxon>
        <taxon>Actinomycetota</taxon>
        <taxon>Actinomycetes</taxon>
        <taxon>Micromonosporales</taxon>
        <taxon>Micromonosporaceae</taxon>
        <taxon>Actinocatenispora</taxon>
    </lineage>
</organism>
<dbReference type="EMBL" id="BOMB01000041">
    <property type="protein sequence ID" value="GID15381.1"/>
    <property type="molecule type" value="Genomic_DNA"/>
</dbReference>
<dbReference type="RefSeq" id="WP_203663657.1">
    <property type="nucleotide sequence ID" value="NZ_BAAAZM010000021.1"/>
</dbReference>
<evidence type="ECO:0000313" key="1">
    <source>
        <dbReference type="EMBL" id="GID15381.1"/>
    </source>
</evidence>